<keyword evidence="2" id="KW-1185">Reference proteome</keyword>
<organism evidence="1 2">
    <name type="scientific">Caenorhabditis bovis</name>
    <dbReference type="NCBI Taxonomy" id="2654633"/>
    <lineage>
        <taxon>Eukaryota</taxon>
        <taxon>Metazoa</taxon>
        <taxon>Ecdysozoa</taxon>
        <taxon>Nematoda</taxon>
        <taxon>Chromadorea</taxon>
        <taxon>Rhabditida</taxon>
        <taxon>Rhabditina</taxon>
        <taxon>Rhabditomorpha</taxon>
        <taxon>Rhabditoidea</taxon>
        <taxon>Rhabditidae</taxon>
        <taxon>Peloderinae</taxon>
        <taxon>Caenorhabditis</taxon>
    </lineage>
</organism>
<protein>
    <submittedName>
        <fullName evidence="1">Uncharacterized protein</fullName>
    </submittedName>
</protein>
<dbReference type="AlphaFoldDB" id="A0A8S1F440"/>
<dbReference type="Proteomes" id="UP000494206">
    <property type="component" value="Unassembled WGS sequence"/>
</dbReference>
<sequence>MGIQSVASSFYHKKWDQVSDIVAKDVLNLLIEARPEIDENLENSLRFVKEENFILSFVHSSIISGKDVFKVVKSKNIAIYFTVVSYVRLSDTVPDDASIRQLTGKYKNDVLVCNATFSRILNPLGVWKITAINFFRQ</sequence>
<evidence type="ECO:0000313" key="2">
    <source>
        <dbReference type="Proteomes" id="UP000494206"/>
    </source>
</evidence>
<reference evidence="1 2" key="1">
    <citation type="submission" date="2020-04" db="EMBL/GenBank/DDBJ databases">
        <authorList>
            <person name="Laetsch R D."/>
            <person name="Stevens L."/>
            <person name="Kumar S."/>
            <person name="Blaxter L. M."/>
        </authorList>
    </citation>
    <scope>NUCLEOTIDE SEQUENCE [LARGE SCALE GENOMIC DNA]</scope>
</reference>
<name>A0A8S1F440_9PELO</name>
<evidence type="ECO:0000313" key="1">
    <source>
        <dbReference type="EMBL" id="CAB3406692.1"/>
    </source>
</evidence>
<accession>A0A8S1F440</accession>
<dbReference type="OrthoDB" id="7249367at2759"/>
<dbReference type="EMBL" id="CADEPM010000005">
    <property type="protein sequence ID" value="CAB3406692.1"/>
    <property type="molecule type" value="Genomic_DNA"/>
</dbReference>
<comment type="caution">
    <text evidence="1">The sequence shown here is derived from an EMBL/GenBank/DDBJ whole genome shotgun (WGS) entry which is preliminary data.</text>
</comment>
<proteinExistence type="predicted"/>
<gene>
    <name evidence="1" type="ORF">CBOVIS_LOCUS8728</name>
</gene>